<accession>A0A2S6FFK5</accession>
<name>A0A2S6FFK5_9PSED</name>
<sequence>MVVNDNVGELDKRGALESIASRLAPTISAWAWPLVGAGLPAMVVNDNAGELDERGALESIASRLAPTISAWARSLVGAGLPAMVVNDNAGELDERGALESIASRLAPTISAWAWPLWELACQRWSLTMKRVSWMNAAHWSPSPAGWLLQFQRGHGPCGSWPASDGR</sequence>
<dbReference type="EMBL" id="NIRS01000007">
    <property type="protein sequence ID" value="PPK36223.1"/>
    <property type="molecule type" value="Genomic_DNA"/>
</dbReference>
<proteinExistence type="predicted"/>
<evidence type="ECO:0000313" key="2">
    <source>
        <dbReference type="Proteomes" id="UP000238541"/>
    </source>
</evidence>
<comment type="caution">
    <text evidence="1">The sequence shown here is derived from an EMBL/GenBank/DDBJ whole genome shotgun (WGS) entry which is preliminary data.</text>
</comment>
<dbReference type="Proteomes" id="UP000238541">
    <property type="component" value="Unassembled WGS sequence"/>
</dbReference>
<gene>
    <name evidence="1" type="ORF">CD175_25930</name>
</gene>
<reference evidence="2" key="1">
    <citation type="submission" date="2017-06" db="EMBL/GenBank/DDBJ databases">
        <authorList>
            <person name="Furmanczyk E.M."/>
        </authorList>
    </citation>
    <scope>NUCLEOTIDE SEQUENCE [LARGE SCALE GENOMIC DNA]</scope>
    <source>
        <strain evidence="2">AP3_16</strain>
    </source>
</reference>
<organism evidence="1 2">
    <name type="scientific">Pseudomonas laurylsulfatiphila</name>
    <dbReference type="NCBI Taxonomy" id="2011015"/>
    <lineage>
        <taxon>Bacteria</taxon>
        <taxon>Pseudomonadati</taxon>
        <taxon>Pseudomonadota</taxon>
        <taxon>Gammaproteobacteria</taxon>
        <taxon>Pseudomonadales</taxon>
        <taxon>Pseudomonadaceae</taxon>
        <taxon>Pseudomonas</taxon>
    </lineage>
</organism>
<keyword evidence="2" id="KW-1185">Reference proteome</keyword>
<evidence type="ECO:0000313" key="1">
    <source>
        <dbReference type="EMBL" id="PPK36223.1"/>
    </source>
</evidence>
<protein>
    <submittedName>
        <fullName evidence="1">Uncharacterized protein</fullName>
    </submittedName>
</protein>
<dbReference type="AlphaFoldDB" id="A0A2S6FFK5"/>